<feature type="compositionally biased region" description="Basic and acidic residues" evidence="1">
    <location>
        <begin position="618"/>
        <end position="627"/>
    </location>
</feature>
<evidence type="ECO:0000259" key="2">
    <source>
        <dbReference type="Pfam" id="PF02720"/>
    </source>
</evidence>
<sequence length="681" mass="71956">MAGVAALADRAVELPPGPELAALLEELAGAAVPNARRVEVLQARSRQLAHEQALLFAELVEVAHTVALAEVDGKRDEAVARATERFEWAAHEIAAALTWTPTAADRELEFATALVERLPLVQHALLHGRIDRAKARMFAEYLDPATGDLTEHQARLLCERFVPQAPGLTTKQLADRLLRALQAIDPDLRRRRYERAVQARGVALYLDPRTGTATLTGNGLPPDEAAAAAARLDRLVETAKRAGHPGTRPQISADLYLGMLGGTFHGLNEQQIIARLLGLRRPEDHHRPEPATEPEPGEGPVTEAAAAGTDGTGAAASGAAASGAAASGAAASGAAAAPIAEPETAGSSTAEPWAAQSEAAASTSGAAAGSGAAAAGAATSDPAATAAPSVDGAETDRGAVREGIEIRVGLVTAAGLDERPGEIPGLGPIGAAVARAAVTAQHRGAAWRFAVVDTAGYLLLAGPLRRRPHSTSRAPAVRGGVVELHLTLAELQRHSTDTDPRLAGWAGVLAEITAAWADRDRLRRLLTAHPQARFARGQLADHVRIRDRHCIGPGCTRPARRSDLDHTHEHSRGGRTLAANIGPACKRHHPDKDRGWTLDQPEPGQFVWTSPLGRTYRTRGEPIRPDLPDPDPAPEVTEESAAQLDRRLRRWEQRILERPATGSPRPPPEPDPPRDEGAPPF</sequence>
<feature type="region of interest" description="Disordered" evidence="1">
    <location>
        <begin position="556"/>
        <end position="681"/>
    </location>
</feature>
<name>A0ABN1P526_9PSEU</name>
<accession>A0ABN1P526</accession>
<reference evidence="3 4" key="1">
    <citation type="journal article" date="2019" name="Int. J. Syst. Evol. Microbiol.">
        <title>The Global Catalogue of Microorganisms (GCM) 10K type strain sequencing project: providing services to taxonomists for standard genome sequencing and annotation.</title>
        <authorList>
            <consortium name="The Broad Institute Genomics Platform"/>
            <consortium name="The Broad Institute Genome Sequencing Center for Infectious Disease"/>
            <person name="Wu L."/>
            <person name="Ma J."/>
        </authorList>
    </citation>
    <scope>NUCLEOTIDE SEQUENCE [LARGE SCALE GENOMIC DNA]</scope>
    <source>
        <strain evidence="3 4">JCM 11117</strain>
    </source>
</reference>
<protein>
    <recommendedName>
        <fullName evidence="2">DUF222 domain-containing protein</fullName>
    </recommendedName>
</protein>
<dbReference type="InterPro" id="IPR003870">
    <property type="entry name" value="DUF222"/>
</dbReference>
<feature type="compositionally biased region" description="Low complexity" evidence="1">
    <location>
        <begin position="298"/>
        <end position="317"/>
    </location>
</feature>
<comment type="caution">
    <text evidence="3">The sequence shown here is derived from an EMBL/GenBank/DDBJ whole genome shotgun (WGS) entry which is preliminary data.</text>
</comment>
<evidence type="ECO:0000256" key="1">
    <source>
        <dbReference type="SAM" id="MobiDB-lite"/>
    </source>
</evidence>
<dbReference type="Pfam" id="PF02720">
    <property type="entry name" value="DUF222"/>
    <property type="match status" value="1"/>
</dbReference>
<dbReference type="CDD" id="cd00085">
    <property type="entry name" value="HNHc"/>
    <property type="match status" value="1"/>
</dbReference>
<organism evidence="3 4">
    <name type="scientific">Pseudonocardia zijingensis</name>
    <dbReference type="NCBI Taxonomy" id="153376"/>
    <lineage>
        <taxon>Bacteria</taxon>
        <taxon>Bacillati</taxon>
        <taxon>Actinomycetota</taxon>
        <taxon>Actinomycetes</taxon>
        <taxon>Pseudonocardiales</taxon>
        <taxon>Pseudonocardiaceae</taxon>
        <taxon>Pseudonocardia</taxon>
    </lineage>
</organism>
<feature type="region of interest" description="Disordered" evidence="1">
    <location>
        <begin position="340"/>
        <end position="362"/>
    </location>
</feature>
<feature type="compositionally biased region" description="Basic and acidic residues" evidence="1">
    <location>
        <begin position="560"/>
        <end position="572"/>
    </location>
</feature>
<dbReference type="RefSeq" id="WP_343938782.1">
    <property type="nucleotide sequence ID" value="NZ_BAAAHP010000016.1"/>
</dbReference>
<dbReference type="EMBL" id="BAAAHP010000016">
    <property type="protein sequence ID" value="GAA0922999.1"/>
    <property type="molecule type" value="Genomic_DNA"/>
</dbReference>
<evidence type="ECO:0000313" key="3">
    <source>
        <dbReference type="EMBL" id="GAA0922999.1"/>
    </source>
</evidence>
<gene>
    <name evidence="3" type="ORF">GCM10009559_06950</name>
</gene>
<keyword evidence="4" id="KW-1185">Reference proteome</keyword>
<feature type="domain" description="DUF222" evidence="2">
    <location>
        <begin position="45"/>
        <end position="240"/>
    </location>
</feature>
<feature type="compositionally biased region" description="Low complexity" evidence="1">
    <location>
        <begin position="349"/>
        <end position="362"/>
    </location>
</feature>
<evidence type="ECO:0000313" key="4">
    <source>
        <dbReference type="Proteomes" id="UP001499967"/>
    </source>
</evidence>
<proteinExistence type="predicted"/>
<feature type="compositionally biased region" description="Basic and acidic residues" evidence="1">
    <location>
        <begin position="644"/>
        <end position="657"/>
    </location>
</feature>
<dbReference type="Proteomes" id="UP001499967">
    <property type="component" value="Unassembled WGS sequence"/>
</dbReference>
<feature type="region of interest" description="Disordered" evidence="1">
    <location>
        <begin position="283"/>
        <end position="317"/>
    </location>
</feature>
<dbReference type="InterPro" id="IPR003615">
    <property type="entry name" value="HNH_nuc"/>
</dbReference>
<feature type="compositionally biased region" description="Basic and acidic residues" evidence="1">
    <location>
        <begin position="671"/>
        <end position="681"/>
    </location>
</feature>